<evidence type="ECO:0000313" key="1">
    <source>
        <dbReference type="EMBL" id="TYS63614.1"/>
    </source>
</evidence>
<evidence type="ECO:0008006" key="3">
    <source>
        <dbReference type="Google" id="ProtNLM"/>
    </source>
</evidence>
<dbReference type="OrthoDB" id="2894333at2"/>
<evidence type="ECO:0000313" key="2">
    <source>
        <dbReference type="Proteomes" id="UP000322524"/>
    </source>
</evidence>
<protein>
    <recommendedName>
        <fullName evidence="3">YodL-like protein</fullName>
    </recommendedName>
</protein>
<sequence length="104" mass="11965">MLALKRIMKMGTGEYDVTIMQTPNYGESKGYTPIFRLTMEGSGHQEIVDRVYKKFNVTDSIPRDYEGRFIATGDIIMIDEGTLGITYYRLEFGGWKKINRVAVR</sequence>
<dbReference type="AlphaFoldDB" id="A0A5D4SMS4"/>
<gene>
    <name evidence="1" type="ORF">FZC76_19175</name>
</gene>
<accession>A0A5D4SMS4</accession>
<proteinExistence type="predicted"/>
<comment type="caution">
    <text evidence="1">The sequence shown here is derived from an EMBL/GenBank/DDBJ whole genome shotgun (WGS) entry which is preliminary data.</text>
</comment>
<organism evidence="1 2">
    <name type="scientific">Sutcliffiella horikoshii</name>
    <dbReference type="NCBI Taxonomy" id="79883"/>
    <lineage>
        <taxon>Bacteria</taxon>
        <taxon>Bacillati</taxon>
        <taxon>Bacillota</taxon>
        <taxon>Bacilli</taxon>
        <taxon>Bacillales</taxon>
        <taxon>Bacillaceae</taxon>
        <taxon>Sutcliffiella</taxon>
    </lineage>
</organism>
<dbReference type="Proteomes" id="UP000322524">
    <property type="component" value="Unassembled WGS sequence"/>
</dbReference>
<dbReference type="RefSeq" id="WP_148989784.1">
    <property type="nucleotide sequence ID" value="NZ_VTEV01000009.1"/>
</dbReference>
<name>A0A5D4SMS4_9BACI</name>
<dbReference type="EMBL" id="VTEV01000009">
    <property type="protein sequence ID" value="TYS63614.1"/>
    <property type="molecule type" value="Genomic_DNA"/>
</dbReference>
<reference evidence="1 2" key="1">
    <citation type="submission" date="2019-08" db="EMBL/GenBank/DDBJ databases">
        <title>Bacillus genomes from the desert of Cuatro Cienegas, Coahuila.</title>
        <authorList>
            <person name="Olmedo-Alvarez G."/>
        </authorList>
    </citation>
    <scope>NUCLEOTIDE SEQUENCE [LARGE SCALE GENOMIC DNA]</scope>
    <source>
        <strain evidence="1 2">CH28_1T</strain>
    </source>
</reference>